<gene>
    <name evidence="2" type="ORF">K458DRAFT_100754</name>
</gene>
<proteinExistence type="predicted"/>
<dbReference type="AlphaFoldDB" id="A0A6G1JJC4"/>
<reference evidence="2" key="1">
    <citation type="journal article" date="2020" name="Stud. Mycol.">
        <title>101 Dothideomycetes genomes: a test case for predicting lifestyles and emergence of pathogens.</title>
        <authorList>
            <person name="Haridas S."/>
            <person name="Albert R."/>
            <person name="Binder M."/>
            <person name="Bloem J."/>
            <person name="Labutti K."/>
            <person name="Salamov A."/>
            <person name="Andreopoulos B."/>
            <person name="Baker S."/>
            <person name="Barry K."/>
            <person name="Bills G."/>
            <person name="Bluhm B."/>
            <person name="Cannon C."/>
            <person name="Castanera R."/>
            <person name="Culley D."/>
            <person name="Daum C."/>
            <person name="Ezra D."/>
            <person name="Gonzalez J."/>
            <person name="Henrissat B."/>
            <person name="Kuo A."/>
            <person name="Liang C."/>
            <person name="Lipzen A."/>
            <person name="Lutzoni F."/>
            <person name="Magnuson J."/>
            <person name="Mondo S."/>
            <person name="Nolan M."/>
            <person name="Ohm R."/>
            <person name="Pangilinan J."/>
            <person name="Park H.-J."/>
            <person name="Ramirez L."/>
            <person name="Alfaro M."/>
            <person name="Sun H."/>
            <person name="Tritt A."/>
            <person name="Yoshinaga Y."/>
            <person name="Zwiers L.-H."/>
            <person name="Turgeon B."/>
            <person name="Goodwin S."/>
            <person name="Spatafora J."/>
            <person name="Crous P."/>
            <person name="Grigoriev I."/>
        </authorList>
    </citation>
    <scope>NUCLEOTIDE SEQUENCE</scope>
    <source>
        <strain evidence="2">CBS 122367</strain>
    </source>
</reference>
<dbReference type="EMBL" id="MU005571">
    <property type="protein sequence ID" value="KAF2690253.1"/>
    <property type="molecule type" value="Genomic_DNA"/>
</dbReference>
<protein>
    <submittedName>
        <fullName evidence="2">Uncharacterized protein</fullName>
    </submittedName>
</protein>
<feature type="compositionally biased region" description="Basic and acidic residues" evidence="1">
    <location>
        <begin position="207"/>
        <end position="250"/>
    </location>
</feature>
<organism evidence="2 3">
    <name type="scientific">Lentithecium fluviatile CBS 122367</name>
    <dbReference type="NCBI Taxonomy" id="1168545"/>
    <lineage>
        <taxon>Eukaryota</taxon>
        <taxon>Fungi</taxon>
        <taxon>Dikarya</taxon>
        <taxon>Ascomycota</taxon>
        <taxon>Pezizomycotina</taxon>
        <taxon>Dothideomycetes</taxon>
        <taxon>Pleosporomycetidae</taxon>
        <taxon>Pleosporales</taxon>
        <taxon>Massarineae</taxon>
        <taxon>Lentitheciaceae</taxon>
        <taxon>Lentithecium</taxon>
    </lineage>
</organism>
<dbReference type="OrthoDB" id="3799196at2759"/>
<sequence length="250" mass="28710">MRFTPILLARKVIAVTLGTKAGDIRKILNYDSRDWTVFKTVTANVAEALYGDADLANTPTVSKLSSAEKHKIALRVNRKLKASGVENMPTSNVLYWRLHRTLKNMHRMKRLKLARETYAEEHAIAGCAEELGPHVSRFMKLVRAEMVTYNSEHPDMTFTEIPNHVKNGIRDRVNRQLQLEGIPPVGNDLMRARIMLALMHIKVNKNRAKEQREAEGIPENLEKKLKPEKRRQKEAPKHKNVQEEESLHLD</sequence>
<evidence type="ECO:0000256" key="1">
    <source>
        <dbReference type="SAM" id="MobiDB-lite"/>
    </source>
</evidence>
<accession>A0A6G1JJC4</accession>
<dbReference type="Proteomes" id="UP000799291">
    <property type="component" value="Unassembled WGS sequence"/>
</dbReference>
<name>A0A6G1JJC4_9PLEO</name>
<feature type="region of interest" description="Disordered" evidence="1">
    <location>
        <begin position="206"/>
        <end position="250"/>
    </location>
</feature>
<keyword evidence="3" id="KW-1185">Reference proteome</keyword>
<evidence type="ECO:0000313" key="2">
    <source>
        <dbReference type="EMBL" id="KAF2690253.1"/>
    </source>
</evidence>
<evidence type="ECO:0000313" key="3">
    <source>
        <dbReference type="Proteomes" id="UP000799291"/>
    </source>
</evidence>